<dbReference type="Gene3D" id="3.90.1300.10">
    <property type="entry name" value="Amidase signature (AS) domain"/>
    <property type="match status" value="1"/>
</dbReference>
<protein>
    <submittedName>
        <fullName evidence="4">Amidase</fullName>
    </submittedName>
</protein>
<dbReference type="GO" id="GO:0003824">
    <property type="term" value="F:catalytic activity"/>
    <property type="evidence" value="ECO:0007669"/>
    <property type="project" value="InterPro"/>
</dbReference>
<accession>A0A7G8BCL5</accession>
<feature type="compositionally biased region" description="Basic and acidic residues" evidence="2">
    <location>
        <begin position="387"/>
        <end position="397"/>
    </location>
</feature>
<feature type="domain" description="Amidase" evidence="3">
    <location>
        <begin position="19"/>
        <end position="448"/>
    </location>
</feature>
<dbReference type="PANTHER" id="PTHR11895">
    <property type="entry name" value="TRANSAMIDASE"/>
    <property type="match status" value="1"/>
</dbReference>
<name>A0A7G8BCL5_9BACT</name>
<dbReference type="AlphaFoldDB" id="A0A7G8BCL5"/>
<dbReference type="InterPro" id="IPR000120">
    <property type="entry name" value="Amidase"/>
</dbReference>
<dbReference type="InterPro" id="IPR023631">
    <property type="entry name" value="Amidase_dom"/>
</dbReference>
<organism evidence="4 5">
    <name type="scientific">Alloacidobacterium dinghuense</name>
    <dbReference type="NCBI Taxonomy" id="2763107"/>
    <lineage>
        <taxon>Bacteria</taxon>
        <taxon>Pseudomonadati</taxon>
        <taxon>Acidobacteriota</taxon>
        <taxon>Terriglobia</taxon>
        <taxon>Terriglobales</taxon>
        <taxon>Acidobacteriaceae</taxon>
        <taxon>Alloacidobacterium</taxon>
    </lineage>
</organism>
<dbReference type="InterPro" id="IPR036928">
    <property type="entry name" value="AS_sf"/>
</dbReference>
<comment type="similarity">
    <text evidence="1">Belongs to the amidase family.</text>
</comment>
<evidence type="ECO:0000313" key="5">
    <source>
        <dbReference type="Proteomes" id="UP000515312"/>
    </source>
</evidence>
<evidence type="ECO:0000256" key="2">
    <source>
        <dbReference type="SAM" id="MobiDB-lite"/>
    </source>
</evidence>
<dbReference type="RefSeq" id="WP_186740062.1">
    <property type="nucleotide sequence ID" value="NZ_CP060394.1"/>
</dbReference>
<proteinExistence type="inferred from homology"/>
<evidence type="ECO:0000313" key="4">
    <source>
        <dbReference type="EMBL" id="QNI30285.1"/>
    </source>
</evidence>
<evidence type="ECO:0000256" key="1">
    <source>
        <dbReference type="ARBA" id="ARBA00009199"/>
    </source>
</evidence>
<reference evidence="4 5" key="1">
    <citation type="submission" date="2020-08" db="EMBL/GenBank/DDBJ databases">
        <title>Edaphobacter telluris sp. nov. and Acidobacterium dinghuensis sp. nov., two acidobacteria isolated from forest soil.</title>
        <authorList>
            <person name="Fu J."/>
            <person name="Qiu L."/>
        </authorList>
    </citation>
    <scope>NUCLEOTIDE SEQUENCE [LARGE SCALE GENOMIC DNA]</scope>
    <source>
        <strain evidence="4">4Y35</strain>
    </source>
</reference>
<keyword evidence="5" id="KW-1185">Reference proteome</keyword>
<feature type="region of interest" description="Disordered" evidence="2">
    <location>
        <begin position="383"/>
        <end position="403"/>
    </location>
</feature>
<dbReference type="Pfam" id="PF01425">
    <property type="entry name" value="Amidase"/>
    <property type="match status" value="1"/>
</dbReference>
<dbReference type="Proteomes" id="UP000515312">
    <property type="component" value="Chromosome"/>
</dbReference>
<evidence type="ECO:0000259" key="3">
    <source>
        <dbReference type="Pfam" id="PF01425"/>
    </source>
</evidence>
<sequence>MSVRALGNAIREGQLSSVELTEGYLERSRTIGARLNAFATLTADLALSQAKQADAEIKAGKHRGPLHGVPYAVKDLVTVKGYPTTWGAVPYAHQSFDYNATVIERLNEAGAVLLGKAAMIELAGGLGYSSGEASLTGPARNPWNPDCWTCGSSSGSGAVVAAGLAPWALGSDTRGSILCPSSWCGVSGLRPSFGRISRYGSMAIAYSMDKLGPMARTADDCALVLSVLAGHDPLDHDSVSSSAQPFSYHETEPSVNGTFRIGRLTNVYGKSDTGVDKAVDEACAVFEKAGATVESCEFPDGPFEEAAELTILMEAASAFGHLIQSGGCQNLTDPLGKINGYVSEQFSVTDYLHVQRVRLMLQRTADAMFDRYAVLISPAQPTAAQPLRDKDPDDPAAGRKFHMDRRAPDGVSSLCGLPAISVPCGFSTARLPYGMQIMGRALNDAVVLKAARLYQSHTDWHLQHPAL</sequence>
<dbReference type="PANTHER" id="PTHR11895:SF7">
    <property type="entry name" value="GLUTAMYL-TRNA(GLN) AMIDOTRANSFERASE SUBUNIT A, MITOCHONDRIAL"/>
    <property type="match status" value="1"/>
</dbReference>
<dbReference type="KEGG" id="adin:H7849_13965"/>
<dbReference type="EMBL" id="CP060394">
    <property type="protein sequence ID" value="QNI30285.1"/>
    <property type="molecule type" value="Genomic_DNA"/>
</dbReference>
<gene>
    <name evidence="4" type="ORF">H7849_13965</name>
</gene>
<dbReference type="SUPFAM" id="SSF75304">
    <property type="entry name" value="Amidase signature (AS) enzymes"/>
    <property type="match status" value="1"/>
</dbReference>